<gene>
    <name evidence="3" type="primary">LOC118405083</name>
</gene>
<dbReference type="PANTHER" id="PTHR11818">
    <property type="entry name" value="BETA/GAMMA CRYSTALLIN"/>
    <property type="match status" value="1"/>
</dbReference>
<dbReference type="KEGG" id="bfo:118405083"/>
<evidence type="ECO:0000259" key="1">
    <source>
        <dbReference type="SMART" id="SM00458"/>
    </source>
</evidence>
<evidence type="ECO:0000313" key="3">
    <source>
        <dbReference type="RefSeq" id="XP_035660377.1"/>
    </source>
</evidence>
<accession>A0A9J7HN90</accession>
<dbReference type="PROSITE" id="PS50231">
    <property type="entry name" value="RICIN_B_LECTIN"/>
    <property type="match status" value="2"/>
</dbReference>
<sequence length="279" mass="30806">MDYKGYFYIQSRQTGMVLDVNEANTASSTPIIVYPKKTEGVENQLWKYNSETGELESRLNGYRIDVSGGKACNSASIINYPENNAANQKWYFRKDGSIESGLGKQWVLDVQGADTNAGTKVILYERKDGGPSINQQFDVVPYVPADGFYIRSALNDCYLQIKDGSAKTSALICIGNKADGDRKFQRWKYNKETSAICSELNDYAIDVRQANAANSAEIIAYPCHGGTNQGWTFEKNGSIVSGMGKTWVLDDTASGGAGTPVILYTWHGGKNQQWYISTE</sequence>
<name>A0A9J7HN90_BRAFL</name>
<dbReference type="Proteomes" id="UP000001554">
    <property type="component" value="Chromosome 17"/>
</dbReference>
<dbReference type="InterPro" id="IPR000772">
    <property type="entry name" value="Ricin_B_lectin"/>
</dbReference>
<dbReference type="AlphaFoldDB" id="A0A9J7HN90"/>
<dbReference type="InterPro" id="IPR035992">
    <property type="entry name" value="Ricin_B-like_lectins"/>
</dbReference>
<protein>
    <submittedName>
        <fullName evidence="3">Seed lectin-like</fullName>
    </submittedName>
</protein>
<reference evidence="2" key="1">
    <citation type="journal article" date="2020" name="Nat. Ecol. Evol.">
        <title>Deeply conserved synteny resolves early events in vertebrate evolution.</title>
        <authorList>
            <person name="Simakov O."/>
            <person name="Marletaz F."/>
            <person name="Yue J.X."/>
            <person name="O'Connell B."/>
            <person name="Jenkins J."/>
            <person name="Brandt A."/>
            <person name="Calef R."/>
            <person name="Tung C.H."/>
            <person name="Huang T.K."/>
            <person name="Schmutz J."/>
            <person name="Satoh N."/>
            <person name="Yu J.K."/>
            <person name="Putnam N.H."/>
            <person name="Green R.E."/>
            <person name="Rokhsar D.S."/>
        </authorList>
    </citation>
    <scope>NUCLEOTIDE SEQUENCE [LARGE SCALE GENOMIC DNA]</scope>
    <source>
        <strain evidence="2">S238N-H82</strain>
    </source>
</reference>
<reference evidence="3" key="2">
    <citation type="submission" date="2025-08" db="UniProtKB">
        <authorList>
            <consortium name="RefSeq"/>
        </authorList>
    </citation>
    <scope>IDENTIFICATION</scope>
    <source>
        <strain evidence="3">S238N-H82</strain>
        <tissue evidence="3">Testes</tissue>
    </source>
</reference>
<dbReference type="Pfam" id="PF00652">
    <property type="entry name" value="Ricin_B_lectin"/>
    <property type="match status" value="2"/>
</dbReference>
<evidence type="ECO:0000313" key="2">
    <source>
        <dbReference type="Proteomes" id="UP000001554"/>
    </source>
</evidence>
<dbReference type="OrthoDB" id="26589at2759"/>
<dbReference type="InterPro" id="IPR050252">
    <property type="entry name" value="Beta/Gamma-Crystallin"/>
</dbReference>
<dbReference type="SUPFAM" id="SSF50370">
    <property type="entry name" value="Ricin B-like lectins"/>
    <property type="match status" value="2"/>
</dbReference>
<dbReference type="SMART" id="SM00458">
    <property type="entry name" value="RICIN"/>
    <property type="match status" value="2"/>
</dbReference>
<dbReference type="RefSeq" id="XP_035660377.1">
    <property type="nucleotide sequence ID" value="XM_035804484.1"/>
</dbReference>
<dbReference type="GeneID" id="118405083"/>
<dbReference type="Gene3D" id="2.80.10.50">
    <property type="match status" value="2"/>
</dbReference>
<feature type="domain" description="Ricin B lectin" evidence="1">
    <location>
        <begin position="4"/>
        <end position="140"/>
    </location>
</feature>
<keyword evidence="2" id="KW-1185">Reference proteome</keyword>
<proteinExistence type="predicted"/>
<dbReference type="PANTHER" id="PTHR11818:SF42">
    <property type="entry name" value="VOLTAGE-GATED HYDROGEN CHANNEL 1"/>
    <property type="match status" value="1"/>
</dbReference>
<feature type="domain" description="Ricin B lectin" evidence="1">
    <location>
        <begin position="147"/>
        <end position="277"/>
    </location>
</feature>
<organism evidence="2 3">
    <name type="scientific">Branchiostoma floridae</name>
    <name type="common">Florida lancelet</name>
    <name type="synonym">Amphioxus</name>
    <dbReference type="NCBI Taxonomy" id="7739"/>
    <lineage>
        <taxon>Eukaryota</taxon>
        <taxon>Metazoa</taxon>
        <taxon>Chordata</taxon>
        <taxon>Cephalochordata</taxon>
        <taxon>Leptocardii</taxon>
        <taxon>Amphioxiformes</taxon>
        <taxon>Branchiostomatidae</taxon>
        <taxon>Branchiostoma</taxon>
    </lineage>
</organism>